<dbReference type="EMBL" id="FAOP01000004">
    <property type="protein sequence ID" value="CUU04730.1"/>
    <property type="molecule type" value="Genomic_DNA"/>
</dbReference>
<evidence type="ECO:0000256" key="4">
    <source>
        <dbReference type="ARBA" id="ARBA00022884"/>
    </source>
</evidence>
<dbReference type="PROSITE" id="PS51831">
    <property type="entry name" value="HD"/>
    <property type="match status" value="1"/>
</dbReference>
<keyword evidence="12" id="KW-1185">Reference proteome</keyword>
<evidence type="ECO:0000313" key="11">
    <source>
        <dbReference type="Proteomes" id="UP000182011"/>
    </source>
</evidence>
<comment type="similarity">
    <text evidence="5">Belongs to the RNase Y family.</text>
</comment>
<evidence type="ECO:0000313" key="10">
    <source>
        <dbReference type="EMBL" id="CUU04730.1"/>
    </source>
</evidence>
<comment type="subcellular location">
    <subcellularLocation>
        <location evidence="5">Cell membrane</location>
        <topology evidence="5">Single-pass membrane protein</topology>
    </subcellularLocation>
</comment>
<proteinExistence type="inferred from homology"/>
<feature type="domain" description="HD" evidence="8">
    <location>
        <begin position="333"/>
        <end position="425"/>
    </location>
</feature>
<organism evidence="10 11">
    <name type="scientific">Candidatus Kryptonium thompsonii</name>
    <dbReference type="NCBI Taxonomy" id="1633631"/>
    <lineage>
        <taxon>Bacteria</taxon>
        <taxon>Pseudomonadati</taxon>
        <taxon>Candidatus Kryptoniota</taxon>
        <taxon>Candidatus Kryptonium</taxon>
    </lineage>
</organism>
<evidence type="ECO:0000256" key="7">
    <source>
        <dbReference type="SAM" id="Coils"/>
    </source>
</evidence>
<keyword evidence="5" id="KW-1133">Transmembrane helix</keyword>
<accession>A0A0S4N0F0</accession>
<keyword evidence="5" id="KW-0472">Membrane</keyword>
<dbReference type="FunFam" id="1.10.3210.10:FF:000013">
    <property type="entry name" value="Ribonuclease Y"/>
    <property type="match status" value="1"/>
</dbReference>
<keyword evidence="4 5" id="KW-0694">RNA-binding</keyword>
<dbReference type="PANTHER" id="PTHR12826:SF15">
    <property type="entry name" value="RIBONUCLEASE Y"/>
    <property type="match status" value="1"/>
</dbReference>
<dbReference type="SMART" id="SM00471">
    <property type="entry name" value="HDc"/>
    <property type="match status" value="1"/>
</dbReference>
<dbReference type="GO" id="GO:0006402">
    <property type="term" value="P:mRNA catabolic process"/>
    <property type="evidence" value="ECO:0007669"/>
    <property type="project" value="UniProtKB-UniRule"/>
</dbReference>
<keyword evidence="3 5" id="KW-0378">Hydrolase</keyword>
<accession>A0A0P1MA29</accession>
<dbReference type="AlphaFoldDB" id="A0A0P1P5E1"/>
<dbReference type="SUPFAM" id="SSF54791">
    <property type="entry name" value="Eukaryotic type KH-domain (KH-domain type I)"/>
    <property type="match status" value="1"/>
</dbReference>
<dbReference type="RefSeq" id="WP_047133347.1">
    <property type="nucleotide sequence ID" value="NZ_CZVI01000001.1"/>
</dbReference>
<evidence type="ECO:0000313" key="12">
    <source>
        <dbReference type="Proteomes" id="UP000182200"/>
    </source>
</evidence>
<accession>A0A0P1L9V3</accession>
<dbReference type="Gene3D" id="3.30.1370.10">
    <property type="entry name" value="K Homology domain, type 1"/>
    <property type="match status" value="1"/>
</dbReference>
<comment type="function">
    <text evidence="5">Endoribonuclease that initiates mRNA decay.</text>
</comment>
<dbReference type="InterPro" id="IPR017705">
    <property type="entry name" value="Ribonuclease_Y"/>
</dbReference>
<dbReference type="EC" id="3.1.-.-" evidence="5 6"/>
<dbReference type="CDD" id="cd22431">
    <property type="entry name" value="KH-I_RNaseY"/>
    <property type="match status" value="1"/>
</dbReference>
<dbReference type="NCBIfam" id="TIGR00277">
    <property type="entry name" value="HDIG"/>
    <property type="match status" value="1"/>
</dbReference>
<dbReference type="InterPro" id="IPR003607">
    <property type="entry name" value="HD/PDEase_dom"/>
</dbReference>
<keyword evidence="1 5" id="KW-0540">Nuclease</keyword>
<accession>A0A0P1LYD4</accession>
<dbReference type="NCBIfam" id="TIGR03319">
    <property type="entry name" value="RNase_Y"/>
    <property type="match status" value="1"/>
</dbReference>
<dbReference type="SUPFAM" id="SSF109604">
    <property type="entry name" value="HD-domain/PDEase-like"/>
    <property type="match status" value="1"/>
</dbReference>
<evidence type="ECO:0000259" key="8">
    <source>
        <dbReference type="PROSITE" id="PS51831"/>
    </source>
</evidence>
<dbReference type="STRING" id="1633631.GCA_001442925_01094"/>
<dbReference type="PROSITE" id="PS50084">
    <property type="entry name" value="KH_TYPE_1"/>
    <property type="match status" value="1"/>
</dbReference>
<dbReference type="GO" id="GO:0003723">
    <property type="term" value="F:RNA binding"/>
    <property type="evidence" value="ECO:0007669"/>
    <property type="project" value="UniProtKB-UniRule"/>
</dbReference>
<gene>
    <name evidence="5" type="primary">rny</name>
    <name evidence="10" type="ORF">JGI4_01095</name>
    <name evidence="9" type="ORF">JGI8_00173</name>
</gene>
<reference evidence="11 12" key="1">
    <citation type="submission" date="2015-11" db="EMBL/GenBank/DDBJ databases">
        <authorList>
            <person name="Varghese N."/>
        </authorList>
    </citation>
    <scope>NUCLEOTIDE SEQUENCE [LARGE SCALE GENOMIC DNA]</scope>
    <source>
        <strain evidence="9 12">JGI-8</strain>
    </source>
</reference>
<dbReference type="Pfam" id="PF01966">
    <property type="entry name" value="HD"/>
    <property type="match status" value="1"/>
</dbReference>
<keyword evidence="5" id="KW-0812">Transmembrane</keyword>
<accession>A0A0P1M6M3</accession>
<evidence type="ECO:0000256" key="6">
    <source>
        <dbReference type="NCBIfam" id="TIGR03319"/>
    </source>
</evidence>
<dbReference type="Gene3D" id="1.10.3210.10">
    <property type="entry name" value="Hypothetical protein af1432"/>
    <property type="match status" value="1"/>
</dbReference>
<dbReference type="InterPro" id="IPR036612">
    <property type="entry name" value="KH_dom_type_1_sf"/>
</dbReference>
<dbReference type="Proteomes" id="UP000182200">
    <property type="component" value="Unassembled WGS sequence"/>
</dbReference>
<dbReference type="GO" id="GO:0016787">
    <property type="term" value="F:hydrolase activity"/>
    <property type="evidence" value="ECO:0007669"/>
    <property type="project" value="UniProtKB-KW"/>
</dbReference>
<dbReference type="EMBL" id="CZVI01000001">
    <property type="protein sequence ID" value="CUS77874.1"/>
    <property type="molecule type" value="Genomic_DNA"/>
</dbReference>
<dbReference type="PANTHER" id="PTHR12826">
    <property type="entry name" value="RIBONUCLEASE Y"/>
    <property type="match status" value="1"/>
</dbReference>
<dbReference type="InterPro" id="IPR006674">
    <property type="entry name" value="HD_domain"/>
</dbReference>
<dbReference type="GO" id="GO:0005886">
    <property type="term" value="C:plasma membrane"/>
    <property type="evidence" value="ECO:0007669"/>
    <property type="project" value="UniProtKB-SubCell"/>
</dbReference>
<reference evidence="10" key="2">
    <citation type="submission" date="2015-11" db="EMBL/GenBank/DDBJ databases">
        <authorList>
            <person name="Zhang Y."/>
            <person name="Guo Z."/>
        </authorList>
    </citation>
    <scope>NUCLEOTIDE SEQUENCE [LARGE SCALE GENOMIC DNA]</scope>
    <source>
        <strain evidence="10">JGI-4</strain>
    </source>
</reference>
<keyword evidence="7" id="KW-0175">Coiled coil</keyword>
<sequence>MVVYIIVSVIVLFAFFLGWFFHSKVEEKKIGTAEARAQKIIEDAEREANNIKKEKLLEVRDEWFRKKQEFETEVNQIKQKLQSYEKQLLAKEEKLNERAEELNRRERDLNKVQQQLEEQRKSIELRQKEIEQIIEEQKAQLEKIAGLTRDEAKKILIESMVSEAKAEAAKIIREIREQAKEEAKKEAQKIIVQAIQRTAADHSVETTVTVLHIPNDELKGRIIGREGRNIRAFEQLTGCDIIVDDTPEAVIISGFDPFRREVAKIALERLLADGRIHPARIEEVVEKVKQELEEEMIKVGENTLLELGIHNVHREIVRLVGKMKYRSSYGQNVLQHSIEVAYLAAIMASELGLDSHLAKRAGLFHDIGKVVDKQEGPHALIGYEILNRYGEHPIVVNAVGSHHEDIPMESPIAAIVQAADAISGARPGARRESVEGYVRRLQKLEEIAKSFEGVAKTYAIQAGREVRVIVEPDKVDDNLADQLSRDIAAKIQEEMEYPGQIKVTVIREVRSVAYAK</sequence>
<dbReference type="InterPro" id="IPR004088">
    <property type="entry name" value="KH_dom_type_1"/>
</dbReference>
<dbReference type="Pfam" id="PF12072">
    <property type="entry name" value="RNase_Y_N"/>
    <property type="match status" value="1"/>
</dbReference>
<dbReference type="InterPro" id="IPR022711">
    <property type="entry name" value="RNase_Y_N"/>
</dbReference>
<keyword evidence="2 5" id="KW-0255">Endonuclease</keyword>
<protein>
    <recommendedName>
        <fullName evidence="5 6">Ribonuclease Y</fullName>
        <shortName evidence="5">RNase Y</shortName>
        <ecNumber evidence="5 6">3.1.-.-</ecNumber>
    </recommendedName>
</protein>
<feature type="transmembrane region" description="Helical" evidence="5">
    <location>
        <begin position="6"/>
        <end position="22"/>
    </location>
</feature>
<dbReference type="Pfam" id="PF00013">
    <property type="entry name" value="KH_1"/>
    <property type="match status" value="1"/>
</dbReference>
<feature type="coiled-coil region" evidence="7">
    <location>
        <begin position="34"/>
        <end position="189"/>
    </location>
</feature>
<accession>A0A0P1NX08</accession>
<evidence type="ECO:0000313" key="9">
    <source>
        <dbReference type="EMBL" id="CUS77874.1"/>
    </source>
</evidence>
<evidence type="ECO:0000256" key="1">
    <source>
        <dbReference type="ARBA" id="ARBA00022722"/>
    </source>
</evidence>
<keyword evidence="5" id="KW-1003">Cell membrane</keyword>
<accession>A0A0P1P5E1</accession>
<dbReference type="Proteomes" id="UP000182011">
    <property type="component" value="Unassembled WGS sequence"/>
</dbReference>
<dbReference type="InterPro" id="IPR006675">
    <property type="entry name" value="HDIG_dom"/>
</dbReference>
<dbReference type="HAMAP" id="MF_00335">
    <property type="entry name" value="RNase_Y"/>
    <property type="match status" value="1"/>
</dbReference>
<name>A0A0P1P5E1_9BACT</name>
<dbReference type="SMART" id="SM00322">
    <property type="entry name" value="KH"/>
    <property type="match status" value="1"/>
</dbReference>
<evidence type="ECO:0000256" key="2">
    <source>
        <dbReference type="ARBA" id="ARBA00022759"/>
    </source>
</evidence>
<evidence type="ECO:0000256" key="5">
    <source>
        <dbReference type="HAMAP-Rule" id="MF_00335"/>
    </source>
</evidence>
<evidence type="ECO:0000256" key="3">
    <source>
        <dbReference type="ARBA" id="ARBA00022801"/>
    </source>
</evidence>
<dbReference type="CDD" id="cd00077">
    <property type="entry name" value="HDc"/>
    <property type="match status" value="1"/>
</dbReference>
<dbReference type="GO" id="GO:0004521">
    <property type="term" value="F:RNA endonuclease activity"/>
    <property type="evidence" value="ECO:0007669"/>
    <property type="project" value="UniProtKB-UniRule"/>
</dbReference>
<dbReference type="InterPro" id="IPR004087">
    <property type="entry name" value="KH_dom"/>
</dbReference>